<dbReference type="Gene3D" id="3.50.7.10">
    <property type="entry name" value="GroEL"/>
    <property type="match status" value="1"/>
</dbReference>
<comment type="caution">
    <text evidence="3">The sequence shown here is derived from an EMBL/GenBank/DDBJ whole genome shotgun (WGS) entry which is preliminary data.</text>
</comment>
<dbReference type="Proteomes" id="UP001595445">
    <property type="component" value="Unassembled WGS sequence"/>
</dbReference>
<keyword evidence="2" id="KW-0143">Chaperone</keyword>
<protein>
    <recommendedName>
        <fullName evidence="5">60 kDa chaperonin</fullName>
    </recommendedName>
</protein>
<dbReference type="InterPro" id="IPR027413">
    <property type="entry name" value="GROEL-like_equatorial_sf"/>
</dbReference>
<comment type="similarity">
    <text evidence="1">Belongs to the chaperonin (HSP60) family.</text>
</comment>
<dbReference type="SUPFAM" id="SSF48592">
    <property type="entry name" value="GroEL equatorial domain-like"/>
    <property type="match status" value="1"/>
</dbReference>
<dbReference type="InterPro" id="IPR027409">
    <property type="entry name" value="GroEL-like_apical_dom_sf"/>
</dbReference>
<dbReference type="EMBL" id="JBHRSM010000054">
    <property type="protein sequence ID" value="MFC3088650.1"/>
    <property type="molecule type" value="Genomic_DNA"/>
</dbReference>
<reference evidence="4" key="1">
    <citation type="journal article" date="2019" name="Int. J. Syst. Evol. Microbiol.">
        <title>The Global Catalogue of Microorganisms (GCM) 10K type strain sequencing project: providing services to taxonomists for standard genome sequencing and annotation.</title>
        <authorList>
            <consortium name="The Broad Institute Genomics Platform"/>
            <consortium name="The Broad Institute Genome Sequencing Center for Infectious Disease"/>
            <person name="Wu L."/>
            <person name="Ma J."/>
        </authorList>
    </citation>
    <scope>NUCLEOTIDE SEQUENCE [LARGE SCALE GENOMIC DNA]</scope>
    <source>
        <strain evidence="4">KCTC 62102</strain>
    </source>
</reference>
<dbReference type="PANTHER" id="PTHR45633">
    <property type="entry name" value="60 KDA HEAT SHOCK PROTEIN, MITOCHONDRIAL"/>
    <property type="match status" value="1"/>
</dbReference>
<dbReference type="RefSeq" id="WP_197643834.1">
    <property type="nucleotide sequence ID" value="NZ_JAEACP010000010.1"/>
</dbReference>
<gene>
    <name evidence="3" type="ORF">ACFOD6_21630</name>
</gene>
<organism evidence="3 4">
    <name type="scientific">Tabrizicola soli</name>
    <dbReference type="NCBI Taxonomy" id="2185115"/>
    <lineage>
        <taxon>Bacteria</taxon>
        <taxon>Pseudomonadati</taxon>
        <taxon>Pseudomonadota</taxon>
        <taxon>Alphaproteobacteria</taxon>
        <taxon>Rhodobacterales</taxon>
        <taxon>Paracoccaceae</taxon>
        <taxon>Tabrizicola</taxon>
    </lineage>
</organism>
<accession>A0ABV7E2U7</accession>
<dbReference type="Gene3D" id="1.10.560.10">
    <property type="entry name" value="GroEL-like equatorial domain"/>
    <property type="match status" value="1"/>
</dbReference>
<name>A0ABV7E2U7_9RHOB</name>
<dbReference type="InterPro" id="IPR001844">
    <property type="entry name" value="Cpn60/GroEL"/>
</dbReference>
<evidence type="ECO:0000313" key="3">
    <source>
        <dbReference type="EMBL" id="MFC3088650.1"/>
    </source>
</evidence>
<dbReference type="PRINTS" id="PR00298">
    <property type="entry name" value="CHAPERONIN60"/>
</dbReference>
<dbReference type="InterPro" id="IPR027410">
    <property type="entry name" value="TCP-1-like_intermed_sf"/>
</dbReference>
<dbReference type="Gene3D" id="3.30.260.10">
    <property type="entry name" value="TCP-1-like chaperonin intermediate domain"/>
    <property type="match status" value="1"/>
</dbReference>
<evidence type="ECO:0008006" key="5">
    <source>
        <dbReference type="Google" id="ProtNLM"/>
    </source>
</evidence>
<evidence type="ECO:0000256" key="1">
    <source>
        <dbReference type="ARBA" id="ARBA00006607"/>
    </source>
</evidence>
<dbReference type="SUPFAM" id="SSF52029">
    <property type="entry name" value="GroEL apical domain-like"/>
    <property type="match status" value="1"/>
</dbReference>
<sequence>MFRAIGGHALQEDLAGALVPAFRAIGASIGPDGRHVIYSTGNRVATAVSGSEIARRVCSDHFAARLLKETLVDAERDLGDGTARLAVMAGAALAAARRGIAAGAVPEQVIAALVALRPVLDEAFAAERAEAVDLVAVALAAGAEAELAQRLAEACAAVGTAGLVEVAEGHEPGLRLDIRQGFGFEARPVGSAGLEAMGPVHLIVANEVIRDFRTLAPVIEGFARSDKSLVIAARGLEDQALHLIERNRQAGVLKVAALLPRDAGPRAAEILEDLAIATGAVLVSEHAGVSLDALKPAMLGRAETYRREGSLVVLTGVAGDPARIAPRLRGIEAEIAAKRYLPLDREHARQRHARLSGHWAELRIGARGGAGDAVAQARRALASIRSARDGGVIDGGGRGLDRIAARLEARPAGTGSDATAQAMLLAALRAPGICLRRNSGEAGPFRAAPVTDPAGLSRSLLDVALSLAGRLAGLEGAVIRH</sequence>
<evidence type="ECO:0000313" key="4">
    <source>
        <dbReference type="Proteomes" id="UP001595445"/>
    </source>
</evidence>
<keyword evidence="4" id="KW-1185">Reference proteome</keyword>
<evidence type="ECO:0000256" key="2">
    <source>
        <dbReference type="ARBA" id="ARBA00023186"/>
    </source>
</evidence>
<proteinExistence type="inferred from homology"/>